<name>A0A6J6PKE4_9ZZZZ</name>
<dbReference type="Pfam" id="PF10604">
    <property type="entry name" value="Polyketide_cyc2"/>
    <property type="match status" value="1"/>
</dbReference>
<dbReference type="InterPro" id="IPR019587">
    <property type="entry name" value="Polyketide_cyclase/dehydratase"/>
</dbReference>
<protein>
    <submittedName>
        <fullName evidence="1">Unannotated protein</fullName>
    </submittedName>
</protein>
<dbReference type="AlphaFoldDB" id="A0A6J6PKE4"/>
<dbReference type="EMBL" id="CAEZXP010000002">
    <property type="protein sequence ID" value="CAB4697255.1"/>
    <property type="molecule type" value="Genomic_DNA"/>
</dbReference>
<gene>
    <name evidence="1" type="ORF">UFOPK2399_01111</name>
</gene>
<accession>A0A6J6PKE4</accession>
<organism evidence="1">
    <name type="scientific">freshwater metagenome</name>
    <dbReference type="NCBI Taxonomy" id="449393"/>
    <lineage>
        <taxon>unclassified sequences</taxon>
        <taxon>metagenomes</taxon>
        <taxon>ecological metagenomes</taxon>
    </lineage>
</organism>
<reference evidence="1" key="1">
    <citation type="submission" date="2020-05" db="EMBL/GenBank/DDBJ databases">
        <authorList>
            <person name="Chiriac C."/>
            <person name="Salcher M."/>
            <person name="Ghai R."/>
            <person name="Kavagutti S V."/>
        </authorList>
    </citation>
    <scope>NUCLEOTIDE SEQUENCE</scope>
</reference>
<dbReference type="Gene3D" id="3.30.530.20">
    <property type="match status" value="1"/>
</dbReference>
<dbReference type="InterPro" id="IPR023393">
    <property type="entry name" value="START-like_dom_sf"/>
</dbReference>
<evidence type="ECO:0000313" key="1">
    <source>
        <dbReference type="EMBL" id="CAB4697255.1"/>
    </source>
</evidence>
<sequence>MAAMRFAKTIEVPSDPETAFAYVADFANAHLWDPGVVASRRVDDGPIGVGSQFELVATFRGREQQFLYTVTAFEAPRRIELTGEGAKARSIDTVEFSPSASGTAIAYHAVIQLKGARRIAEPFLAGTFAKMGEDALAGLTRALTA</sequence>
<dbReference type="SUPFAM" id="SSF55961">
    <property type="entry name" value="Bet v1-like"/>
    <property type="match status" value="1"/>
</dbReference>
<proteinExistence type="predicted"/>